<gene>
    <name evidence="1" type="ORF">GNY06_09425</name>
</gene>
<dbReference type="RefSeq" id="WP_166519868.1">
    <property type="nucleotide sequence ID" value="NZ_JAAABJ010000563.1"/>
</dbReference>
<dbReference type="EMBL" id="JAAABJ010000563">
    <property type="protein sequence ID" value="NAW51592.1"/>
    <property type="molecule type" value="Genomic_DNA"/>
</dbReference>
<keyword evidence="2" id="KW-1185">Reference proteome</keyword>
<evidence type="ECO:0000313" key="1">
    <source>
        <dbReference type="EMBL" id="NAW51592.1"/>
    </source>
</evidence>
<sequence length="49" mass="5687">MGEFTNRFQNLPNNAVNRILFNKFSTMNDNQGPITFATLDQQIVKELQK</sequence>
<comment type="caution">
    <text evidence="1">The sequence shown here is derived from an EMBL/GenBank/DDBJ whole genome shotgun (WGS) entry which is preliminary data.</text>
</comment>
<accession>A0A845PTM7</accession>
<dbReference type="AlphaFoldDB" id="A0A845PTM7"/>
<proteinExistence type="predicted"/>
<evidence type="ECO:0000313" key="2">
    <source>
        <dbReference type="Proteomes" id="UP000553459"/>
    </source>
</evidence>
<name>A0A845PTM7_9FLAO</name>
<dbReference type="Proteomes" id="UP000553459">
    <property type="component" value="Unassembled WGS sequence"/>
</dbReference>
<protein>
    <submittedName>
        <fullName evidence="1">Uncharacterized protein</fullName>
    </submittedName>
</protein>
<organism evidence="1 2">
    <name type="scientific">Elizabethkingia argenteiflava</name>
    <dbReference type="NCBI Taxonomy" id="2681556"/>
    <lineage>
        <taxon>Bacteria</taxon>
        <taxon>Pseudomonadati</taxon>
        <taxon>Bacteroidota</taxon>
        <taxon>Flavobacteriia</taxon>
        <taxon>Flavobacteriales</taxon>
        <taxon>Weeksellaceae</taxon>
        <taxon>Elizabethkingia</taxon>
    </lineage>
</organism>
<reference evidence="1 2" key="1">
    <citation type="submission" date="2019-11" db="EMBL/GenBank/DDBJ databases">
        <title>Characterization of Elizabethkingia argenteiflava sp. nov., isolated from inner surface of Soybean Pods.</title>
        <authorList>
            <person name="Mo S."/>
        </authorList>
    </citation>
    <scope>NUCLEOTIDE SEQUENCE [LARGE SCALE GENOMIC DNA]</scope>
    <source>
        <strain evidence="1 2">YB22</strain>
    </source>
</reference>